<dbReference type="Pfam" id="PF00454">
    <property type="entry name" value="PI3_PI4_kinase"/>
    <property type="match status" value="1"/>
</dbReference>
<evidence type="ECO:0000313" key="4">
    <source>
        <dbReference type="Proteomes" id="UP000031465"/>
    </source>
</evidence>
<sequence length="440" mass="50083">MFILAKGDLNAAHLLAVCNERLNARFREAVPITKQEINDAHSLLFSPLLSHLSEQEATLPINVINPAPAFVCKSLLNCLESIENKGGYTSSIEEVKEFSLSEPKPEGGVKAIIDNNTEEGIPAFLEILRSMGENGVSVAVAYEKYVDDKVQYRTQLQKFPIIESSQLFGGGNVNEVYTLTNEGKPQWIFKPVNNFKNNPTICKNEQMASCINYHNQFRVPLTVLIDLGEGAVGSAQLFVPDCVKYGNVQENENFGLDRIHLLDLQKMIILDLLIGNTDRNEGNLLFQRDGNFYRLFAIDHDQCFASLPSRPLFLCYDNLPQLKSSFLPGIADLISSEAEKIYEQKMKSLNAYEGDPYFEEQEEIKDENEQEIKDENEQEIKDENEQEIKDENEQEMVPCHAIEWMKFVIKESRLALENGETPIQLIRTIKGEWQNRLNFY</sequence>
<dbReference type="PATRIC" id="fig|362787.3.peg.894"/>
<name>A0A0C1JP01_9BACT</name>
<accession>A0A0C1JP01</accession>
<organism evidence="3 4">
    <name type="scientific">Candidatus Protochlamydia amoebophila</name>
    <dbReference type="NCBI Taxonomy" id="362787"/>
    <lineage>
        <taxon>Bacteria</taxon>
        <taxon>Pseudomonadati</taxon>
        <taxon>Chlamydiota</taxon>
        <taxon>Chlamydiia</taxon>
        <taxon>Parachlamydiales</taxon>
        <taxon>Parachlamydiaceae</taxon>
        <taxon>Candidatus Protochlamydia</taxon>
    </lineage>
</organism>
<protein>
    <recommendedName>
        <fullName evidence="2">PI3K/PI4K catalytic domain-containing protein</fullName>
    </recommendedName>
</protein>
<feature type="compositionally biased region" description="Basic and acidic residues" evidence="1">
    <location>
        <begin position="370"/>
        <end position="391"/>
    </location>
</feature>
<dbReference type="InterPro" id="IPR000403">
    <property type="entry name" value="PI3/4_kinase_cat_dom"/>
</dbReference>
<gene>
    <name evidence="3" type="ORF">DB44_CM00010</name>
</gene>
<evidence type="ECO:0000259" key="2">
    <source>
        <dbReference type="Pfam" id="PF00454"/>
    </source>
</evidence>
<evidence type="ECO:0000256" key="1">
    <source>
        <dbReference type="SAM" id="MobiDB-lite"/>
    </source>
</evidence>
<feature type="region of interest" description="Disordered" evidence="1">
    <location>
        <begin position="365"/>
        <end position="394"/>
    </location>
</feature>
<evidence type="ECO:0000313" key="3">
    <source>
        <dbReference type="EMBL" id="KIC72261.1"/>
    </source>
</evidence>
<proteinExistence type="predicted"/>
<dbReference type="EMBL" id="JSAN01000059">
    <property type="protein sequence ID" value="KIC72261.1"/>
    <property type="molecule type" value="Genomic_DNA"/>
</dbReference>
<dbReference type="AlphaFoldDB" id="A0A0C1JP01"/>
<comment type="caution">
    <text evidence="3">The sequence shown here is derived from an EMBL/GenBank/DDBJ whole genome shotgun (WGS) entry which is preliminary data.</text>
</comment>
<reference evidence="3 4" key="1">
    <citation type="journal article" date="2014" name="Mol. Biol. Evol.">
        <title>Massive expansion of Ubiquitination-related gene families within the Chlamydiae.</title>
        <authorList>
            <person name="Domman D."/>
            <person name="Collingro A."/>
            <person name="Lagkouvardos I."/>
            <person name="Gehre L."/>
            <person name="Weinmaier T."/>
            <person name="Rattei T."/>
            <person name="Subtil A."/>
            <person name="Horn M."/>
        </authorList>
    </citation>
    <scope>NUCLEOTIDE SEQUENCE [LARGE SCALE GENOMIC DNA]</scope>
    <source>
        <strain evidence="3 4">EI2</strain>
    </source>
</reference>
<feature type="domain" description="PI3K/PI4K catalytic" evidence="2">
    <location>
        <begin position="261"/>
        <end position="308"/>
    </location>
</feature>
<dbReference type="Proteomes" id="UP000031465">
    <property type="component" value="Unassembled WGS sequence"/>
</dbReference>